<keyword evidence="2" id="KW-1185">Reference proteome</keyword>
<proteinExistence type="predicted"/>
<dbReference type="STRING" id="1121291.SAMN02745134_03926"/>
<sequence>MMELLILIARIILMILEGIAADVAVSKVSKESGVTFEKLWSVLSNKYK</sequence>
<protein>
    <submittedName>
        <fullName evidence="1">Uncharacterized protein</fullName>
    </submittedName>
</protein>
<dbReference type="Proteomes" id="UP000192468">
    <property type="component" value="Unassembled WGS sequence"/>
</dbReference>
<evidence type="ECO:0000313" key="1">
    <source>
        <dbReference type="EMBL" id="SMC29504.1"/>
    </source>
</evidence>
<dbReference type="AlphaFoldDB" id="A0A1W1Y046"/>
<reference evidence="1 2" key="1">
    <citation type="submission" date="2017-04" db="EMBL/GenBank/DDBJ databases">
        <authorList>
            <person name="Afonso C.L."/>
            <person name="Miller P.J."/>
            <person name="Scott M.A."/>
            <person name="Spackman E."/>
            <person name="Goraichik I."/>
            <person name="Dimitrov K.M."/>
            <person name="Suarez D.L."/>
            <person name="Swayne D.E."/>
        </authorList>
    </citation>
    <scope>NUCLEOTIDE SEQUENCE [LARGE SCALE GENOMIC DNA]</scope>
    <source>
        <strain evidence="1 2">DSM 12555</strain>
    </source>
</reference>
<gene>
    <name evidence="1" type="ORF">SAMN02745134_03926</name>
</gene>
<dbReference type="EMBL" id="FWXH01000048">
    <property type="protein sequence ID" value="SMC29504.1"/>
    <property type="molecule type" value="Genomic_DNA"/>
</dbReference>
<organism evidence="1 2">
    <name type="scientific">Clostridium acidisoli DSM 12555</name>
    <dbReference type="NCBI Taxonomy" id="1121291"/>
    <lineage>
        <taxon>Bacteria</taxon>
        <taxon>Bacillati</taxon>
        <taxon>Bacillota</taxon>
        <taxon>Clostridia</taxon>
        <taxon>Eubacteriales</taxon>
        <taxon>Clostridiaceae</taxon>
        <taxon>Clostridium</taxon>
    </lineage>
</organism>
<evidence type="ECO:0000313" key="2">
    <source>
        <dbReference type="Proteomes" id="UP000192468"/>
    </source>
</evidence>
<dbReference type="RefSeq" id="WP_176212763.1">
    <property type="nucleotide sequence ID" value="NZ_FWXH01000048.1"/>
</dbReference>
<accession>A0A1W1Y046</accession>
<name>A0A1W1Y046_9CLOT</name>